<dbReference type="STRING" id="45351.A7SWE7"/>
<evidence type="ECO:0000256" key="4">
    <source>
        <dbReference type="ARBA" id="ARBA00022490"/>
    </source>
</evidence>
<protein>
    <recommendedName>
        <fullName evidence="11">SOSS complex subunit A homolog</fullName>
    </recommendedName>
</protein>
<accession>A7SWE7</accession>
<dbReference type="GO" id="GO:0005634">
    <property type="term" value="C:nucleus"/>
    <property type="evidence" value="ECO:0007669"/>
    <property type="project" value="UniProtKB-SubCell"/>
</dbReference>
<dbReference type="PANTHER" id="PTHR13587:SF7">
    <property type="entry name" value="INTEGRATOR COMPLEX SUBUNIT 3"/>
    <property type="match status" value="1"/>
</dbReference>
<dbReference type="InParanoid" id="A7SWE7"/>
<proteinExistence type="inferred from homology"/>
<dbReference type="InterPro" id="IPR019333">
    <property type="entry name" value="INTS3_N"/>
</dbReference>
<reference evidence="9 10" key="1">
    <citation type="journal article" date="2007" name="Science">
        <title>Sea anemone genome reveals ancestral eumetazoan gene repertoire and genomic organization.</title>
        <authorList>
            <person name="Putnam N.H."/>
            <person name="Srivastava M."/>
            <person name="Hellsten U."/>
            <person name="Dirks B."/>
            <person name="Chapman J."/>
            <person name="Salamov A."/>
            <person name="Terry A."/>
            <person name="Shapiro H."/>
            <person name="Lindquist E."/>
            <person name="Kapitonov V.V."/>
            <person name="Jurka J."/>
            <person name="Genikhovich G."/>
            <person name="Grigoriev I.V."/>
            <person name="Lucas S.M."/>
            <person name="Steele R.E."/>
            <person name="Finnerty J.R."/>
            <person name="Technau U."/>
            <person name="Martindale M.Q."/>
            <person name="Rokhsar D.S."/>
        </authorList>
    </citation>
    <scope>NUCLEOTIDE SEQUENCE [LARGE SCALE GENOMIC DNA]</scope>
    <source>
        <strain evidence="10">CH2 X CH6</strain>
    </source>
</reference>
<feature type="compositionally biased region" description="Polar residues" evidence="6">
    <location>
        <begin position="471"/>
        <end position="493"/>
    </location>
</feature>
<dbReference type="InterPro" id="IPR056518">
    <property type="entry name" value="HEAT_Ints3_C"/>
</dbReference>
<feature type="domain" description="Integrator complex subunit 3 N-terminal" evidence="7">
    <location>
        <begin position="51"/>
        <end position="455"/>
    </location>
</feature>
<dbReference type="PhylomeDB" id="A7SWE7"/>
<evidence type="ECO:0000259" key="7">
    <source>
        <dbReference type="Pfam" id="PF10189"/>
    </source>
</evidence>
<feature type="region of interest" description="Disordered" evidence="6">
    <location>
        <begin position="554"/>
        <end position="587"/>
    </location>
</feature>
<evidence type="ECO:0000256" key="1">
    <source>
        <dbReference type="ARBA" id="ARBA00004123"/>
    </source>
</evidence>
<evidence type="ECO:0000313" key="10">
    <source>
        <dbReference type="Proteomes" id="UP000001593"/>
    </source>
</evidence>
<evidence type="ECO:0000256" key="3">
    <source>
        <dbReference type="ARBA" id="ARBA00006130"/>
    </source>
</evidence>
<comment type="subcellular location">
    <subcellularLocation>
        <location evidence="2">Cytoplasm</location>
    </subcellularLocation>
    <subcellularLocation>
        <location evidence="1">Nucleus</location>
    </subcellularLocation>
</comment>
<evidence type="ECO:0000256" key="6">
    <source>
        <dbReference type="SAM" id="MobiDB-lite"/>
    </source>
</evidence>
<dbReference type="EMBL" id="DS469858">
    <property type="protein sequence ID" value="EDO31965.1"/>
    <property type="molecule type" value="Genomic_DNA"/>
</dbReference>
<gene>
    <name evidence="9" type="ORF">NEMVEDRAFT_v1g114</name>
</gene>
<name>A7SWE7_NEMVE</name>
<evidence type="ECO:0000256" key="2">
    <source>
        <dbReference type="ARBA" id="ARBA00004496"/>
    </source>
</evidence>
<feature type="compositionally biased region" description="Basic and acidic residues" evidence="6">
    <location>
        <begin position="501"/>
        <end position="511"/>
    </location>
</feature>
<evidence type="ECO:0000259" key="8">
    <source>
        <dbReference type="Pfam" id="PF24566"/>
    </source>
</evidence>
<comment type="similarity">
    <text evidence="3">Belongs to the Integrator subunit 3 family.</text>
</comment>
<feature type="region of interest" description="Disordered" evidence="6">
    <location>
        <begin position="465"/>
        <end position="516"/>
    </location>
</feature>
<keyword evidence="4" id="KW-0963">Cytoplasm</keyword>
<dbReference type="HOGENOM" id="CLU_007659_0_0_1"/>
<keyword evidence="10" id="KW-1185">Reference proteome</keyword>
<evidence type="ECO:0000256" key="5">
    <source>
        <dbReference type="ARBA" id="ARBA00023242"/>
    </source>
</evidence>
<feature type="non-terminal residue" evidence="9">
    <location>
        <position position="1"/>
    </location>
</feature>
<organism evidence="9 10">
    <name type="scientific">Nematostella vectensis</name>
    <name type="common">Starlet sea anemone</name>
    <dbReference type="NCBI Taxonomy" id="45351"/>
    <lineage>
        <taxon>Eukaryota</taxon>
        <taxon>Metazoa</taxon>
        <taxon>Cnidaria</taxon>
        <taxon>Anthozoa</taxon>
        <taxon>Hexacorallia</taxon>
        <taxon>Actiniaria</taxon>
        <taxon>Edwardsiidae</taxon>
        <taxon>Nematostella</taxon>
    </lineage>
</organism>
<dbReference type="Pfam" id="PF10189">
    <property type="entry name" value="Ints3_N"/>
    <property type="match status" value="1"/>
</dbReference>
<keyword evidence="5" id="KW-0539">Nucleus</keyword>
<feature type="non-terminal residue" evidence="9">
    <location>
        <position position="861"/>
    </location>
</feature>
<sequence length="861" mass="97970">RLFRTSALVSKDEFEEKLEKHYSAVMGIVNGLSEREAHDALNQTVCKSMQLHEEVSLGLLYIILTDPAGAPKAYRDLSFITRDSLGMVIAKVIGNIADRFAKLHETARTQLIWLTSEFVKNSVIGTEGLCHALLRQIVGGDISPPNVWLTESMLNLLITHRTWLEKNSVLLATAVYCYLRLIHDHEAAPFKNLKAMEVEFCISMLREKFSDCIQIGRDLVRLLQSVGRIPEFQALWRDMLHKPQSLSPQFTGLSQLMRIRTSRKFLACRLTPEMENKMLFLTSKVKFGQQKRYQDWFHRMYLSSPESRSLIPDLIRFIVGVVHPSNEVLCSDIIPRWAIIGWLLTSCQTAVASANSKLALFYDWLFYQPDKDNIMNIEPAILLMHHSIKSHPAITKTLLDFICRLMSSFCPSLEKEVRQGVRNGFRTIQKKKVVMSLSPVLDNPKMERDLKILVRKELSEFLNSGPRVEESTSSTYNKIELGPQSSGVLSLTSDPPPLEAMGKEGEAHTDSGVEEEIDIPDEEAVFSDPEDEDEAEPIKSEPVEKYYEFKPISKDATEEGDLSTGPGGGVEAGGEERESSEDINELEELESLSDELKEMVLNFLIFRRNICALPTHDVSRERFLTLLSALNDENNKFAYHFLFYLKASASDEERLTMYEDFASASRGERSLQGCLIEDLKVCQEYDPRAFRFLIPSIYRKFSEHVVGDSEVLHMLVCNMEPRQLNEFICEITMGELVIFGEEQLDSLIESTLDWESFEQYCVWQLIQAEDVLLESIVSILPQLHPEKHAEALANLLIIMKSVPPSVDLLTPVLEMDCSDKRPGNQFTCALLKYWSQEHARDLAQLVSQHVCKQLSGGKKRK</sequence>
<dbReference type="PANTHER" id="PTHR13587">
    <property type="entry name" value="INTEGRATOR COMPLEX SUBUNIT 3"/>
    <property type="match status" value="1"/>
</dbReference>
<evidence type="ECO:0008006" key="11">
    <source>
        <dbReference type="Google" id="ProtNLM"/>
    </source>
</evidence>
<feature type="domain" description="Ints3-like C-terminal" evidence="8">
    <location>
        <begin position="590"/>
        <end position="861"/>
    </location>
</feature>
<dbReference type="GO" id="GO:0005737">
    <property type="term" value="C:cytoplasm"/>
    <property type="evidence" value="ECO:0000318"/>
    <property type="project" value="GO_Central"/>
</dbReference>
<dbReference type="eggNOG" id="KOG4262">
    <property type="taxonomic scope" value="Eukaryota"/>
</dbReference>
<evidence type="ECO:0000313" key="9">
    <source>
        <dbReference type="EMBL" id="EDO31965.1"/>
    </source>
</evidence>
<dbReference type="Proteomes" id="UP000001593">
    <property type="component" value="Unassembled WGS sequence"/>
</dbReference>
<dbReference type="InterPro" id="IPR045334">
    <property type="entry name" value="INTS3"/>
</dbReference>
<dbReference type="AlphaFoldDB" id="A7SWE7"/>
<dbReference type="Pfam" id="PF24566">
    <property type="entry name" value="HEAT_Ints3_C"/>
    <property type="match status" value="1"/>
</dbReference>
<feature type="compositionally biased region" description="Acidic residues" evidence="6">
    <location>
        <begin position="578"/>
        <end position="587"/>
    </location>
</feature>
<dbReference type="OMA" id="FEQYCLW"/>